<name>A0A074VVG0_AURM1</name>
<keyword evidence="1" id="KW-0472">Membrane</keyword>
<keyword evidence="1" id="KW-0812">Transmembrane</keyword>
<reference evidence="2 3" key="1">
    <citation type="journal article" date="2014" name="BMC Genomics">
        <title>Genome sequencing of four Aureobasidium pullulans varieties: biotechnological potential, stress tolerance, and description of new species.</title>
        <authorList>
            <person name="Gostin Ar C."/>
            <person name="Ohm R.A."/>
            <person name="Kogej T."/>
            <person name="Sonjak S."/>
            <person name="Turk M."/>
            <person name="Zajc J."/>
            <person name="Zalar P."/>
            <person name="Grube M."/>
            <person name="Sun H."/>
            <person name="Han J."/>
            <person name="Sharma A."/>
            <person name="Chiniquy J."/>
            <person name="Ngan C.Y."/>
            <person name="Lipzen A."/>
            <person name="Barry K."/>
            <person name="Grigoriev I.V."/>
            <person name="Gunde-Cimerman N."/>
        </authorList>
    </citation>
    <scope>NUCLEOTIDE SEQUENCE [LARGE SCALE GENOMIC DNA]</scope>
    <source>
        <strain evidence="2 3">CBS 110374</strain>
    </source>
</reference>
<dbReference type="Proteomes" id="UP000030672">
    <property type="component" value="Unassembled WGS sequence"/>
</dbReference>
<dbReference type="RefSeq" id="XP_040880257.1">
    <property type="nucleotide sequence ID" value="XM_041024642.1"/>
</dbReference>
<dbReference type="EMBL" id="KL584832">
    <property type="protein sequence ID" value="KEQ63234.1"/>
    <property type="molecule type" value="Genomic_DNA"/>
</dbReference>
<dbReference type="HOGENOM" id="CLU_416751_0_0_1"/>
<feature type="transmembrane region" description="Helical" evidence="1">
    <location>
        <begin position="569"/>
        <end position="587"/>
    </location>
</feature>
<organism evidence="2 3">
    <name type="scientific">Aureobasidium melanogenum (strain CBS 110374)</name>
    <name type="common">Aureobasidium pullulans var. melanogenum</name>
    <dbReference type="NCBI Taxonomy" id="1043003"/>
    <lineage>
        <taxon>Eukaryota</taxon>
        <taxon>Fungi</taxon>
        <taxon>Dikarya</taxon>
        <taxon>Ascomycota</taxon>
        <taxon>Pezizomycotina</taxon>
        <taxon>Dothideomycetes</taxon>
        <taxon>Dothideomycetidae</taxon>
        <taxon>Dothideales</taxon>
        <taxon>Saccotheciaceae</taxon>
        <taxon>Aureobasidium</taxon>
    </lineage>
</organism>
<keyword evidence="1" id="KW-1133">Transmembrane helix</keyword>
<keyword evidence="3" id="KW-1185">Reference proteome</keyword>
<accession>A0A074VVG0</accession>
<protein>
    <submittedName>
        <fullName evidence="2">Uncharacterized protein</fullName>
    </submittedName>
</protein>
<feature type="transmembrane region" description="Helical" evidence="1">
    <location>
        <begin position="599"/>
        <end position="616"/>
    </location>
</feature>
<dbReference type="AlphaFoldDB" id="A0A074VVG0"/>
<evidence type="ECO:0000313" key="3">
    <source>
        <dbReference type="Proteomes" id="UP000030672"/>
    </source>
</evidence>
<sequence length="658" mass="73051">MSRKGTKKDFEVAQNVRIAEATRATMQVPTNSSLVGLRGISKGQIPAIQPSRVQNKVRGDDPERAVLGWSEGTLSKIDTRVKPTWTLFTIPGPAFDVPGPAFDVLGPAFDVPGPAYDVTGPVFPFSSDASQTTSATASITLHMKMTSGDRKKKSAENHATAVVELLVISGVWSSSSWDLKDWLFVVACSRDDLCEQDHLLQDKIKWCLPDGTSLLTFPSEDFESVTINEFLYICDVDARELAMTLSDQSLQYIEKKLFLHRCNEVRVWDDRQGGFHRTKEPSELLLLRSQNTNSLHHILDSYMTDIISGIISNSIELARQIPASTSAELTENIRQTMQSLTSLRAELLSVVRGREEQDTAMLIVSSSNDTLLEHSQSEGSILPVVEGSISYSASRLQLFLNETSVGDRLTQRSACGMQRKWPRERLAALLADWRTFHRNQLRILCMGSQGAGRTMLIPSMLRTLNPGQMSASEKQSSKTTDRLLSYEKHSWHDSNASMRDEDTRPSARIWEAARATSKASTFLMLAAASATVSTSWNNANNSAITKSRPPATDTELCKRLCLPALNPNLAEFALAVCAYSIAVMAYAHQCRENFWQDQIILLALLTSISAGLWLGYDLQTLVLGIMSWAVIAALILSSASHELVRHSRRARPYLRERR</sequence>
<evidence type="ECO:0000313" key="2">
    <source>
        <dbReference type="EMBL" id="KEQ63234.1"/>
    </source>
</evidence>
<dbReference type="GeneID" id="63918015"/>
<feature type="transmembrane region" description="Helical" evidence="1">
    <location>
        <begin position="622"/>
        <end position="644"/>
    </location>
</feature>
<gene>
    <name evidence="2" type="ORF">M437DRAFT_65823</name>
</gene>
<evidence type="ECO:0000256" key="1">
    <source>
        <dbReference type="SAM" id="Phobius"/>
    </source>
</evidence>
<proteinExistence type="predicted"/>